<dbReference type="PANTHER" id="PTHR31157:SF1">
    <property type="entry name" value="SCP DOMAIN-CONTAINING PROTEIN"/>
    <property type="match status" value="1"/>
</dbReference>
<dbReference type="RefSeq" id="WP_107829537.1">
    <property type="nucleotide sequence ID" value="NZ_CP160205.1"/>
</dbReference>
<gene>
    <name evidence="3" type="ORF">C8P68_10653</name>
</gene>
<evidence type="ECO:0000313" key="4">
    <source>
        <dbReference type="Proteomes" id="UP000244168"/>
    </source>
</evidence>
<dbReference type="CDD" id="cd05379">
    <property type="entry name" value="CAP_bacterial"/>
    <property type="match status" value="1"/>
</dbReference>
<dbReference type="SUPFAM" id="SSF55797">
    <property type="entry name" value="PR-1-like"/>
    <property type="match status" value="1"/>
</dbReference>
<comment type="caution">
    <text evidence="3">The sequence shown here is derived from an EMBL/GenBank/DDBJ whole genome shotgun (WGS) entry which is preliminary data.</text>
</comment>
<dbReference type="InterPro" id="IPR014044">
    <property type="entry name" value="CAP_dom"/>
</dbReference>
<evidence type="ECO:0000313" key="3">
    <source>
        <dbReference type="EMBL" id="PTQ94843.1"/>
    </source>
</evidence>
<dbReference type="Proteomes" id="UP000244168">
    <property type="component" value="Unassembled WGS sequence"/>
</dbReference>
<dbReference type="EMBL" id="QAOQ01000006">
    <property type="protein sequence ID" value="PTQ94843.1"/>
    <property type="molecule type" value="Genomic_DNA"/>
</dbReference>
<sequence length="191" mass="21590">MSKRFTRGILLCTIALLPGIVRAQSPSAERFKNEFLYRINSVRAHGCNCGTKWFPPVGPLTWNVLLQKSAYGHAKDMNDKDYFSHTSKDGRSMEDRIVLAGYIFNGFKSFYIGENIAKGQQSIAEVTDAWFKSAHHCQNLMSPVFKEVAVVQYNDTWVQDFGGREAYSPAEQKALLSGRMRVSGMDKHNNK</sequence>
<feature type="chain" id="PRO_5015438280" evidence="1">
    <location>
        <begin position="24"/>
        <end position="191"/>
    </location>
</feature>
<evidence type="ECO:0000259" key="2">
    <source>
        <dbReference type="Pfam" id="PF00188"/>
    </source>
</evidence>
<feature type="domain" description="SCP" evidence="2">
    <location>
        <begin position="57"/>
        <end position="159"/>
    </location>
</feature>
<proteinExistence type="predicted"/>
<reference evidence="3 4" key="1">
    <citation type="submission" date="2018-04" db="EMBL/GenBank/DDBJ databases">
        <title>Genomic Encyclopedia of Archaeal and Bacterial Type Strains, Phase II (KMG-II): from individual species to whole genera.</title>
        <authorList>
            <person name="Goeker M."/>
        </authorList>
    </citation>
    <scope>NUCLEOTIDE SEQUENCE [LARGE SCALE GENOMIC DNA]</scope>
    <source>
        <strain evidence="3 4">DSM 26809</strain>
    </source>
</reference>
<dbReference type="Pfam" id="PF00188">
    <property type="entry name" value="CAP"/>
    <property type="match status" value="1"/>
</dbReference>
<feature type="signal peptide" evidence="1">
    <location>
        <begin position="1"/>
        <end position="23"/>
    </location>
</feature>
<organism evidence="3 4">
    <name type="scientific">Mucilaginibacter yixingensis</name>
    <dbReference type="NCBI Taxonomy" id="1295612"/>
    <lineage>
        <taxon>Bacteria</taxon>
        <taxon>Pseudomonadati</taxon>
        <taxon>Bacteroidota</taxon>
        <taxon>Sphingobacteriia</taxon>
        <taxon>Sphingobacteriales</taxon>
        <taxon>Sphingobacteriaceae</taxon>
        <taxon>Mucilaginibacter</taxon>
    </lineage>
</organism>
<keyword evidence="1" id="KW-0732">Signal</keyword>
<evidence type="ECO:0000256" key="1">
    <source>
        <dbReference type="SAM" id="SignalP"/>
    </source>
</evidence>
<accession>A0A2T5J6R7</accession>
<dbReference type="InterPro" id="IPR035940">
    <property type="entry name" value="CAP_sf"/>
</dbReference>
<keyword evidence="4" id="KW-1185">Reference proteome</keyword>
<dbReference type="AlphaFoldDB" id="A0A2T5J6R7"/>
<protein>
    <submittedName>
        <fullName evidence="3">Cysteine-rich secretory protein family protein</fullName>
    </submittedName>
</protein>
<dbReference type="OrthoDB" id="982527at2"/>
<dbReference type="PANTHER" id="PTHR31157">
    <property type="entry name" value="SCP DOMAIN-CONTAINING PROTEIN"/>
    <property type="match status" value="1"/>
</dbReference>
<dbReference type="Gene3D" id="3.40.33.10">
    <property type="entry name" value="CAP"/>
    <property type="match status" value="1"/>
</dbReference>
<name>A0A2T5J6R7_9SPHI</name>